<reference evidence="6" key="2">
    <citation type="submission" date="2025-09" db="UniProtKB">
        <authorList>
            <consortium name="Ensembl"/>
        </authorList>
    </citation>
    <scope>IDENTIFICATION</scope>
</reference>
<dbReference type="Pfam" id="PF13927">
    <property type="entry name" value="Ig_3"/>
    <property type="match status" value="1"/>
</dbReference>
<dbReference type="InterPro" id="IPR003598">
    <property type="entry name" value="Ig_sub2"/>
</dbReference>
<dbReference type="SUPFAM" id="SSF48726">
    <property type="entry name" value="Immunoglobulin"/>
    <property type="match status" value="2"/>
</dbReference>
<dbReference type="PROSITE" id="PS50835">
    <property type="entry name" value="IG_LIKE"/>
    <property type="match status" value="1"/>
</dbReference>
<organism evidence="6 7">
    <name type="scientific">Kryptolebias marmoratus</name>
    <name type="common">Mangrove killifish</name>
    <name type="synonym">Rivulus marmoratus</name>
    <dbReference type="NCBI Taxonomy" id="37003"/>
    <lineage>
        <taxon>Eukaryota</taxon>
        <taxon>Metazoa</taxon>
        <taxon>Chordata</taxon>
        <taxon>Craniata</taxon>
        <taxon>Vertebrata</taxon>
        <taxon>Euteleostomi</taxon>
        <taxon>Actinopterygii</taxon>
        <taxon>Neopterygii</taxon>
        <taxon>Teleostei</taxon>
        <taxon>Neoteleostei</taxon>
        <taxon>Acanthomorphata</taxon>
        <taxon>Ovalentaria</taxon>
        <taxon>Atherinomorphae</taxon>
        <taxon>Cyprinodontiformes</taxon>
        <taxon>Rivulidae</taxon>
        <taxon>Kryptolebias</taxon>
    </lineage>
</organism>
<dbReference type="PANTHER" id="PTHR44337:SF20">
    <property type="entry name" value="CARCINOEMBRYONIC ANTIGEN-RELATED CELL ADHESION MOLECULE 5-RELATED"/>
    <property type="match status" value="1"/>
</dbReference>
<sequence length="273" mass="30849">MTGEALPHLPPLTARPCLFNPLTWKIIQNVTLSAQPDLAKEGTENITLQYSVLQGTVKQQMWLFNGREVKNGSHYLIERRSLVILGPNRTDTGLYTLEDDEFYSKYGPDEPIVEVHPALPFYEAGATLNLSCQAQGFPLPIVQWMFGGQIVPNPQQGHLILTNVQTSQGGVYKCSLLNEVTKEKQEKNVTLNKTTKDTLNYSKNQNILTYFVIVFNQYFICKKNMPNISYALLFAGPVKFCIFMLSPHNSAPLNGVYRFFQQDDRSMCLTVCV</sequence>
<evidence type="ECO:0000256" key="2">
    <source>
        <dbReference type="ARBA" id="ARBA00023157"/>
    </source>
</evidence>
<protein>
    <recommendedName>
        <fullName evidence="5">Ig-like domain-containing protein</fullName>
    </recommendedName>
</protein>
<keyword evidence="4" id="KW-0393">Immunoglobulin domain</keyword>
<evidence type="ECO:0000256" key="1">
    <source>
        <dbReference type="ARBA" id="ARBA00022729"/>
    </source>
</evidence>
<dbReference type="OMA" id="FYEAGAT"/>
<evidence type="ECO:0000256" key="4">
    <source>
        <dbReference type="ARBA" id="ARBA00023319"/>
    </source>
</evidence>
<dbReference type="CDD" id="cd00096">
    <property type="entry name" value="Ig"/>
    <property type="match status" value="1"/>
</dbReference>
<evidence type="ECO:0000256" key="3">
    <source>
        <dbReference type="ARBA" id="ARBA00023180"/>
    </source>
</evidence>
<dbReference type="InterPro" id="IPR007110">
    <property type="entry name" value="Ig-like_dom"/>
</dbReference>
<dbReference type="InterPro" id="IPR052598">
    <property type="entry name" value="IgSF_CEA-related"/>
</dbReference>
<dbReference type="Gene3D" id="2.60.40.10">
    <property type="entry name" value="Immunoglobulins"/>
    <property type="match status" value="2"/>
</dbReference>
<dbReference type="PANTHER" id="PTHR44337">
    <property type="entry name" value="CARCINOEMBRYONIC ANTIGEN-RELATED CELL ADHESION MOLECULE 8"/>
    <property type="match status" value="1"/>
</dbReference>
<dbReference type="Proteomes" id="UP000264800">
    <property type="component" value="Unplaced"/>
</dbReference>
<accession>A0A3Q3GTR7</accession>
<evidence type="ECO:0000259" key="5">
    <source>
        <dbReference type="PROSITE" id="PS50835"/>
    </source>
</evidence>
<evidence type="ECO:0000313" key="6">
    <source>
        <dbReference type="Ensembl" id="ENSKMAP00000026607.1"/>
    </source>
</evidence>
<reference evidence="6" key="1">
    <citation type="submission" date="2025-08" db="UniProtKB">
        <authorList>
            <consortium name="Ensembl"/>
        </authorList>
    </citation>
    <scope>IDENTIFICATION</scope>
</reference>
<dbReference type="InterPro" id="IPR003599">
    <property type="entry name" value="Ig_sub"/>
</dbReference>
<proteinExistence type="predicted"/>
<dbReference type="SMART" id="SM00409">
    <property type="entry name" value="IG"/>
    <property type="match status" value="1"/>
</dbReference>
<dbReference type="GeneTree" id="ENSGT00940000175120"/>
<feature type="domain" description="Ig-like" evidence="5">
    <location>
        <begin position="111"/>
        <end position="190"/>
    </location>
</feature>
<dbReference type="InterPro" id="IPR036179">
    <property type="entry name" value="Ig-like_dom_sf"/>
</dbReference>
<keyword evidence="2" id="KW-1015">Disulfide bond</keyword>
<name>A0A3Q3GTR7_KRYMA</name>
<keyword evidence="7" id="KW-1185">Reference proteome</keyword>
<keyword evidence="3" id="KW-0325">Glycoprotein</keyword>
<dbReference type="Ensembl" id="ENSKMAT00000026946.1">
    <property type="protein sequence ID" value="ENSKMAP00000026607.1"/>
    <property type="gene ID" value="ENSKMAG00000019739.1"/>
</dbReference>
<keyword evidence="1" id="KW-0732">Signal</keyword>
<dbReference type="AlphaFoldDB" id="A0A3Q3GTR7"/>
<dbReference type="SMART" id="SM00408">
    <property type="entry name" value="IGc2"/>
    <property type="match status" value="1"/>
</dbReference>
<evidence type="ECO:0000313" key="7">
    <source>
        <dbReference type="Proteomes" id="UP000264800"/>
    </source>
</evidence>
<dbReference type="InterPro" id="IPR013783">
    <property type="entry name" value="Ig-like_fold"/>
</dbReference>